<keyword evidence="1" id="KW-0175">Coiled coil</keyword>
<dbReference type="EMBL" id="NIDF01000145">
    <property type="protein sequence ID" value="TYJ52256.1"/>
    <property type="molecule type" value="Genomic_DNA"/>
</dbReference>
<feature type="region of interest" description="Disordered" evidence="2">
    <location>
        <begin position="104"/>
        <end position="123"/>
    </location>
</feature>
<organism evidence="3 4">
    <name type="scientific">Cryptococcus floricola</name>
    <dbReference type="NCBI Taxonomy" id="2591691"/>
    <lineage>
        <taxon>Eukaryota</taxon>
        <taxon>Fungi</taxon>
        <taxon>Dikarya</taxon>
        <taxon>Basidiomycota</taxon>
        <taxon>Agaricomycotina</taxon>
        <taxon>Tremellomycetes</taxon>
        <taxon>Tremellales</taxon>
        <taxon>Cryptococcaceae</taxon>
        <taxon>Cryptococcus</taxon>
    </lineage>
</organism>
<sequence>MTCRRLLSAPKRHMDTRFELEQALSKQNEYLKRIREIETERSEVETEIAEVQKNIDRRKALILDFTFATESDSERPDQEPSEPTDDLTMMSDEALGTVIVSRQSPEEPYQRPGVGTTSFSHPGTVRMADSRNPISRILANSSTRNKTKEELLRQANLDLSTLPAEIDLEYYNTQKRKLVLSELKHLRRRVEVKYEKTVSDVIWNATRDSQA</sequence>
<dbReference type="AlphaFoldDB" id="A0A5D3ARA5"/>
<accession>A0A5D3ARA5</accession>
<dbReference type="Proteomes" id="UP000322245">
    <property type="component" value="Unassembled WGS sequence"/>
</dbReference>
<evidence type="ECO:0000256" key="1">
    <source>
        <dbReference type="SAM" id="Coils"/>
    </source>
</evidence>
<protein>
    <submittedName>
        <fullName evidence="3">Uncharacterized protein</fullName>
    </submittedName>
</protein>
<evidence type="ECO:0000313" key="3">
    <source>
        <dbReference type="EMBL" id="TYJ52256.1"/>
    </source>
</evidence>
<evidence type="ECO:0000256" key="2">
    <source>
        <dbReference type="SAM" id="MobiDB-lite"/>
    </source>
</evidence>
<name>A0A5D3ARA5_9TREE</name>
<gene>
    <name evidence="3" type="ORF">B9479_007130</name>
</gene>
<comment type="caution">
    <text evidence="3">The sequence shown here is derived from an EMBL/GenBank/DDBJ whole genome shotgun (WGS) entry which is preliminary data.</text>
</comment>
<feature type="region of interest" description="Disordered" evidence="2">
    <location>
        <begin position="69"/>
        <end position="88"/>
    </location>
</feature>
<feature type="coiled-coil region" evidence="1">
    <location>
        <begin position="20"/>
        <end position="61"/>
    </location>
</feature>
<reference evidence="3 4" key="1">
    <citation type="submission" date="2017-05" db="EMBL/GenBank/DDBJ databases">
        <title>The Genome Sequence of Tsuchiyaea wingfieldii DSM 27421.</title>
        <authorList>
            <person name="Cuomo C."/>
            <person name="Passer A."/>
            <person name="Billmyre B."/>
            <person name="Heitman J."/>
        </authorList>
    </citation>
    <scope>NUCLEOTIDE SEQUENCE [LARGE SCALE GENOMIC DNA]</scope>
    <source>
        <strain evidence="3 4">DSM 27421</strain>
    </source>
</reference>
<proteinExistence type="predicted"/>
<evidence type="ECO:0000313" key="4">
    <source>
        <dbReference type="Proteomes" id="UP000322245"/>
    </source>
</evidence>
<keyword evidence="4" id="KW-1185">Reference proteome</keyword>